<gene>
    <name evidence="3" type="ORF">LQ564_06465</name>
</gene>
<keyword evidence="4" id="KW-1185">Reference proteome</keyword>
<name>A0ABS8Q2J2_9BURK</name>
<keyword evidence="2" id="KW-0732">Signal</keyword>
<dbReference type="Proteomes" id="UP001179361">
    <property type="component" value="Unassembled WGS sequence"/>
</dbReference>
<feature type="region of interest" description="Disordered" evidence="1">
    <location>
        <begin position="31"/>
        <end position="52"/>
    </location>
</feature>
<comment type="caution">
    <text evidence="3">The sequence shown here is derived from an EMBL/GenBank/DDBJ whole genome shotgun (WGS) entry which is preliminary data.</text>
</comment>
<feature type="signal peptide" evidence="2">
    <location>
        <begin position="1"/>
        <end position="18"/>
    </location>
</feature>
<evidence type="ECO:0000256" key="2">
    <source>
        <dbReference type="SAM" id="SignalP"/>
    </source>
</evidence>
<dbReference type="EMBL" id="JAJNOC010000001">
    <property type="protein sequence ID" value="MCD2515959.1"/>
    <property type="molecule type" value="Genomic_DNA"/>
</dbReference>
<feature type="chain" id="PRO_5045994414" evidence="2">
    <location>
        <begin position="19"/>
        <end position="144"/>
    </location>
</feature>
<dbReference type="RefSeq" id="WP_231057243.1">
    <property type="nucleotide sequence ID" value="NZ_JAJNOC010000001.1"/>
</dbReference>
<evidence type="ECO:0000256" key="1">
    <source>
        <dbReference type="SAM" id="MobiDB-lite"/>
    </source>
</evidence>
<evidence type="ECO:0000313" key="4">
    <source>
        <dbReference type="Proteomes" id="UP001179361"/>
    </source>
</evidence>
<evidence type="ECO:0000313" key="3">
    <source>
        <dbReference type="EMBL" id="MCD2515959.1"/>
    </source>
</evidence>
<reference evidence="3" key="1">
    <citation type="submission" date="2021-11" db="EMBL/GenBank/DDBJ databases">
        <title>The complete genome of Massilia sp sp. G4R7.</title>
        <authorList>
            <person name="Liu L."/>
            <person name="Yue J."/>
            <person name="Yuan J."/>
            <person name="Yang F."/>
            <person name="Li L."/>
        </authorList>
    </citation>
    <scope>NUCLEOTIDE SEQUENCE</scope>
    <source>
        <strain evidence="3">G4R7</strain>
    </source>
</reference>
<organism evidence="3 4">
    <name type="scientific">Massilia phyllostachyos</name>
    <dbReference type="NCBI Taxonomy" id="2898585"/>
    <lineage>
        <taxon>Bacteria</taxon>
        <taxon>Pseudomonadati</taxon>
        <taxon>Pseudomonadota</taxon>
        <taxon>Betaproteobacteria</taxon>
        <taxon>Burkholderiales</taxon>
        <taxon>Oxalobacteraceae</taxon>
        <taxon>Telluria group</taxon>
        <taxon>Massilia</taxon>
    </lineage>
</organism>
<sequence>MKTWPLPALALATAPLFAAYADWQEATPHVGKDPFALPDTQAPPPPAGARPSDEAIRKAVREVMADYPDKPFTASDGTALSGGAYKEFARQFSEAKKPHCMGPDPLKHQPHSIETKSWVIGASGIFALPFWAAAIVRGKCNWTR</sequence>
<proteinExistence type="predicted"/>
<protein>
    <submittedName>
        <fullName evidence="3">Uncharacterized protein</fullName>
    </submittedName>
</protein>
<accession>A0ABS8Q2J2</accession>